<keyword evidence="2" id="KW-1185">Reference proteome</keyword>
<evidence type="ECO:0000313" key="2">
    <source>
        <dbReference type="Proteomes" id="UP000313645"/>
    </source>
</evidence>
<dbReference type="Proteomes" id="UP000313645">
    <property type="component" value="Unassembled WGS sequence"/>
</dbReference>
<organism evidence="1 2">
    <name type="scientific">Marinobacter halodurans</name>
    <dbReference type="NCBI Taxonomy" id="2528979"/>
    <lineage>
        <taxon>Bacteria</taxon>
        <taxon>Pseudomonadati</taxon>
        <taxon>Pseudomonadota</taxon>
        <taxon>Gammaproteobacteria</taxon>
        <taxon>Pseudomonadales</taxon>
        <taxon>Marinobacteraceae</taxon>
        <taxon>Marinobacter</taxon>
    </lineage>
</organism>
<accession>A0ABY1ZFD9</accession>
<protein>
    <submittedName>
        <fullName evidence="1">Uncharacterized protein</fullName>
    </submittedName>
</protein>
<evidence type="ECO:0000313" key="1">
    <source>
        <dbReference type="EMBL" id="TBW43122.1"/>
    </source>
</evidence>
<gene>
    <name evidence="1" type="ORF">EZI54_24060</name>
</gene>
<comment type="caution">
    <text evidence="1">The sequence shown here is derived from an EMBL/GenBank/DDBJ whole genome shotgun (WGS) entry which is preliminary data.</text>
</comment>
<sequence>MNDALYCLRFLLMILLLVEMMNQSSGTCPNFGVHFIGPGMEGNYAVIRDQQGRVLANSASVAGYGGDVPKGAVQVEVISAHKNSMAARYSQGIRNKVASAALRWAPPAMLGIFTFNTVTAVDYMLDSSTKEGAAQYVKSLTGLGYSVSKETLNKSRNQR</sequence>
<reference evidence="1 2" key="1">
    <citation type="submission" date="2019-02" db="EMBL/GenBank/DDBJ databases">
        <title>Marinobacter halodurans sp. nov., a marine bacterium isolated from sea tidal flat.</title>
        <authorList>
            <person name="Yoo Y."/>
            <person name="Lee D.W."/>
            <person name="Kim B.S."/>
            <person name="Kim J.-J."/>
        </authorList>
    </citation>
    <scope>NUCLEOTIDE SEQUENCE [LARGE SCALE GENOMIC DNA]</scope>
    <source>
        <strain evidence="1 2">YJ-S3-2</strain>
    </source>
</reference>
<dbReference type="EMBL" id="SJDL01000189">
    <property type="protein sequence ID" value="TBW43122.1"/>
    <property type="molecule type" value="Genomic_DNA"/>
</dbReference>
<proteinExistence type="predicted"/>
<name>A0ABY1ZFD9_9GAMM</name>